<keyword evidence="5" id="KW-0862">Zinc</keyword>
<evidence type="ECO:0000256" key="6">
    <source>
        <dbReference type="ARBA" id="ARBA00022989"/>
    </source>
</evidence>
<comment type="subcellular location">
    <subcellularLocation>
        <location evidence="1">Cell membrane</location>
        <topology evidence="1">Multi-pass membrane protein</topology>
    </subcellularLocation>
</comment>
<evidence type="ECO:0000313" key="10">
    <source>
        <dbReference type="Proteomes" id="UP000774000"/>
    </source>
</evidence>
<evidence type="ECO:0000256" key="8">
    <source>
        <dbReference type="SAM" id="Phobius"/>
    </source>
</evidence>
<feature type="transmembrane region" description="Helical" evidence="8">
    <location>
        <begin position="36"/>
        <end position="54"/>
    </location>
</feature>
<keyword evidence="3" id="KW-1003">Cell membrane</keyword>
<dbReference type="PANTHER" id="PTHR11040">
    <property type="entry name" value="ZINC/IRON TRANSPORTER"/>
    <property type="match status" value="1"/>
</dbReference>
<keyword evidence="10" id="KW-1185">Reference proteome</keyword>
<evidence type="ECO:0000256" key="4">
    <source>
        <dbReference type="ARBA" id="ARBA00022692"/>
    </source>
</evidence>
<dbReference type="Proteomes" id="UP000774000">
    <property type="component" value="Unassembled WGS sequence"/>
</dbReference>
<evidence type="ECO:0000256" key="5">
    <source>
        <dbReference type="ARBA" id="ARBA00022833"/>
    </source>
</evidence>
<evidence type="ECO:0000313" key="9">
    <source>
        <dbReference type="EMBL" id="MBM7557294.1"/>
    </source>
</evidence>
<name>A0A938XT12_9FIRM</name>
<reference evidence="9" key="1">
    <citation type="submission" date="2021-01" db="EMBL/GenBank/DDBJ databases">
        <title>Genomic Encyclopedia of Type Strains, Phase IV (KMG-IV): sequencing the most valuable type-strain genomes for metagenomic binning, comparative biology and taxonomic classification.</title>
        <authorList>
            <person name="Goeker M."/>
        </authorList>
    </citation>
    <scope>NUCLEOTIDE SEQUENCE</scope>
    <source>
        <strain evidence="9">DSM 23230</strain>
    </source>
</reference>
<dbReference type="RefSeq" id="WP_204702053.1">
    <property type="nucleotide sequence ID" value="NZ_JAFBDQ010000011.1"/>
</dbReference>
<sequence length="239" mass="24702">MDFLLKVTSIGFLAGILGTGLGGAVTFLWRRPSDKAVSSLWGLAAGIMLAIVLIDLFPEATHYGNVVYTLVGALGGILILKIISYYFQTRFRAGYIQTGLLLGIGIALHNFPEGLAIGAGYVATADLGLGLAVVMALHNFPEGLSMATPLNIGGIAPQKILLYTALPGIPMGLGAFLGASLGTVSQFALAITLGLAGGGMLYITLFELIPGAYSFDYGLEASGGIILGIALGTLFVFMI</sequence>
<dbReference type="EMBL" id="JAFBDQ010000011">
    <property type="protein sequence ID" value="MBM7557294.1"/>
    <property type="molecule type" value="Genomic_DNA"/>
</dbReference>
<feature type="transmembrane region" description="Helical" evidence="8">
    <location>
        <begin position="66"/>
        <end position="87"/>
    </location>
</feature>
<feature type="transmembrane region" description="Helical" evidence="8">
    <location>
        <begin position="187"/>
        <end position="205"/>
    </location>
</feature>
<dbReference type="GO" id="GO:0005886">
    <property type="term" value="C:plasma membrane"/>
    <property type="evidence" value="ECO:0007669"/>
    <property type="project" value="UniProtKB-SubCell"/>
</dbReference>
<keyword evidence="4 8" id="KW-0812">Transmembrane</keyword>
<organism evidence="9 10">
    <name type="scientific">Halanaerobacter jeridensis</name>
    <dbReference type="NCBI Taxonomy" id="706427"/>
    <lineage>
        <taxon>Bacteria</taxon>
        <taxon>Bacillati</taxon>
        <taxon>Bacillota</taxon>
        <taxon>Clostridia</taxon>
        <taxon>Halanaerobiales</taxon>
        <taxon>Halobacteroidaceae</taxon>
        <taxon>Halanaerobacter</taxon>
    </lineage>
</organism>
<comment type="caution">
    <text evidence="9">The sequence shown here is derived from an EMBL/GenBank/DDBJ whole genome shotgun (WGS) entry which is preliminary data.</text>
</comment>
<evidence type="ECO:0000256" key="1">
    <source>
        <dbReference type="ARBA" id="ARBA00004651"/>
    </source>
</evidence>
<gene>
    <name evidence="9" type="ORF">JOC47_002160</name>
</gene>
<dbReference type="PANTHER" id="PTHR11040:SF211">
    <property type="entry name" value="ZINC TRANSPORTER ZIP11"/>
    <property type="match status" value="1"/>
</dbReference>
<comment type="similarity">
    <text evidence="2">Belongs to the ZIP transporter (TC 2.A.5) family.</text>
</comment>
<evidence type="ECO:0000256" key="2">
    <source>
        <dbReference type="ARBA" id="ARBA00006939"/>
    </source>
</evidence>
<proteinExistence type="inferred from homology"/>
<protein>
    <submittedName>
        <fullName evidence="9">ZIP family zinc transporter</fullName>
    </submittedName>
</protein>
<evidence type="ECO:0000256" key="3">
    <source>
        <dbReference type="ARBA" id="ARBA00022475"/>
    </source>
</evidence>
<dbReference type="Pfam" id="PF02535">
    <property type="entry name" value="Zip"/>
    <property type="match status" value="1"/>
</dbReference>
<dbReference type="InterPro" id="IPR003689">
    <property type="entry name" value="ZIP"/>
</dbReference>
<dbReference type="AlphaFoldDB" id="A0A938XT12"/>
<feature type="transmembrane region" description="Helical" evidence="8">
    <location>
        <begin position="12"/>
        <end position="29"/>
    </location>
</feature>
<feature type="transmembrane region" description="Helical" evidence="8">
    <location>
        <begin position="94"/>
        <end position="112"/>
    </location>
</feature>
<dbReference type="GO" id="GO:0005385">
    <property type="term" value="F:zinc ion transmembrane transporter activity"/>
    <property type="evidence" value="ECO:0007669"/>
    <property type="project" value="TreeGrafter"/>
</dbReference>
<feature type="transmembrane region" description="Helical" evidence="8">
    <location>
        <begin position="160"/>
        <end position="181"/>
    </location>
</feature>
<evidence type="ECO:0000256" key="7">
    <source>
        <dbReference type="ARBA" id="ARBA00023136"/>
    </source>
</evidence>
<keyword evidence="7 8" id="KW-0472">Membrane</keyword>
<accession>A0A938XT12</accession>
<feature type="transmembrane region" description="Helical" evidence="8">
    <location>
        <begin position="217"/>
        <end position="238"/>
    </location>
</feature>
<keyword evidence="6 8" id="KW-1133">Transmembrane helix</keyword>